<feature type="domain" description="RTR1-type" evidence="14">
    <location>
        <begin position="110"/>
        <end position="170"/>
    </location>
</feature>
<dbReference type="Gene3D" id="1.25.40.820">
    <property type="match status" value="1"/>
</dbReference>
<evidence type="ECO:0000256" key="9">
    <source>
        <dbReference type="ARBA" id="ARBA00047761"/>
    </source>
</evidence>
<evidence type="ECO:0000256" key="3">
    <source>
        <dbReference type="ARBA" id="ARBA00022723"/>
    </source>
</evidence>
<feature type="compositionally biased region" description="Low complexity" evidence="13">
    <location>
        <begin position="18"/>
        <end position="43"/>
    </location>
</feature>
<comment type="catalytic activity">
    <reaction evidence="10 12">
        <text>O-phospho-L-threonyl-[protein] + H2O = L-threonyl-[protein] + phosphate</text>
        <dbReference type="Rhea" id="RHEA:47004"/>
        <dbReference type="Rhea" id="RHEA-COMP:11060"/>
        <dbReference type="Rhea" id="RHEA-COMP:11605"/>
        <dbReference type="ChEBI" id="CHEBI:15377"/>
        <dbReference type="ChEBI" id="CHEBI:30013"/>
        <dbReference type="ChEBI" id="CHEBI:43474"/>
        <dbReference type="ChEBI" id="CHEBI:61977"/>
        <dbReference type="EC" id="3.1.3.16"/>
    </reaction>
</comment>
<dbReference type="InterPro" id="IPR007308">
    <property type="entry name" value="Rtr1/RPAP2_dom"/>
</dbReference>
<reference evidence="15" key="1">
    <citation type="submission" date="2021-06" db="EMBL/GenBank/DDBJ databases">
        <authorList>
            <consortium name="DOE Joint Genome Institute"/>
            <person name="Mondo S.J."/>
            <person name="Amses K.R."/>
            <person name="Simmons D.R."/>
            <person name="Longcore J.E."/>
            <person name="Seto K."/>
            <person name="Alves G.H."/>
            <person name="Bonds A.E."/>
            <person name="Quandt C.A."/>
            <person name="Davis W.J."/>
            <person name="Chang Y."/>
            <person name="Letcher P.M."/>
            <person name="Powell M.J."/>
            <person name="Kuo A."/>
            <person name="Labutti K."/>
            <person name="Pangilinan J."/>
            <person name="Andreopoulos W."/>
            <person name="Tritt A."/>
            <person name="Riley R."/>
            <person name="Hundley H."/>
            <person name="Johnson J."/>
            <person name="Lipzen A."/>
            <person name="Barry K."/>
            <person name="Berbee M.L."/>
            <person name="Buchler N.E."/>
            <person name="Grigoriev I.V."/>
            <person name="Spatafora J.W."/>
            <person name="Stajich J.E."/>
            <person name="James T.Y."/>
        </authorList>
    </citation>
    <scope>NUCLEOTIDE SEQUENCE</scope>
    <source>
        <strain evidence="15">AG</strain>
    </source>
</reference>
<evidence type="ECO:0000259" key="14">
    <source>
        <dbReference type="PROSITE" id="PS51479"/>
    </source>
</evidence>
<comment type="function">
    <text evidence="12">Putative RNA polymerase II subunit B1 C-terminal domain (CTD) phosphatase involved in RNA polymerase II transcription regulation.</text>
</comment>
<dbReference type="PROSITE" id="PS51479">
    <property type="entry name" value="ZF_RTR1"/>
    <property type="match status" value="1"/>
</dbReference>
<organism evidence="15 16">
    <name type="scientific">Umbelopsis ramanniana AG</name>
    <dbReference type="NCBI Taxonomy" id="1314678"/>
    <lineage>
        <taxon>Eukaryota</taxon>
        <taxon>Fungi</taxon>
        <taxon>Fungi incertae sedis</taxon>
        <taxon>Mucoromycota</taxon>
        <taxon>Mucoromycotina</taxon>
        <taxon>Umbelopsidomycetes</taxon>
        <taxon>Umbelopsidales</taxon>
        <taxon>Umbelopsidaceae</taxon>
        <taxon>Umbelopsis</taxon>
    </lineage>
</organism>
<name>A0AAD5EAH8_UMBRA</name>
<dbReference type="Pfam" id="PF04181">
    <property type="entry name" value="RPAP2_Rtr1"/>
    <property type="match status" value="1"/>
</dbReference>
<protein>
    <recommendedName>
        <fullName evidence="12">RNA polymerase II subunit B1 CTD phosphatase RPAP2 homolog</fullName>
        <ecNumber evidence="12">3.1.3.16</ecNumber>
    </recommendedName>
</protein>
<dbReference type="GO" id="GO:0005737">
    <property type="term" value="C:cytoplasm"/>
    <property type="evidence" value="ECO:0007669"/>
    <property type="project" value="TreeGrafter"/>
</dbReference>
<dbReference type="GO" id="GO:0008420">
    <property type="term" value="F:RNA polymerase II CTD heptapeptide repeat phosphatase activity"/>
    <property type="evidence" value="ECO:0007669"/>
    <property type="project" value="UniProtKB-UniRule"/>
</dbReference>
<feature type="region of interest" description="Disordered" evidence="13">
    <location>
        <begin position="1"/>
        <end position="81"/>
    </location>
</feature>
<dbReference type="PANTHER" id="PTHR14732:SF0">
    <property type="entry name" value="RNA POLYMERASE II SUBUNIT B1 CTD PHOSPHATASE RPAP2-RELATED"/>
    <property type="match status" value="1"/>
</dbReference>
<comment type="caution">
    <text evidence="15">The sequence shown here is derived from an EMBL/GenBank/DDBJ whole genome shotgun (WGS) entry which is preliminary data.</text>
</comment>
<dbReference type="InterPro" id="IPR038534">
    <property type="entry name" value="Rtr1/RPAP2_sf"/>
</dbReference>
<dbReference type="PANTHER" id="PTHR14732">
    <property type="entry name" value="RNA POLYMERASE II SUBUNIT B1 CTD PHOSPHATASE RPAP2-RELATED"/>
    <property type="match status" value="1"/>
</dbReference>
<keyword evidence="7 12" id="KW-0904">Protein phosphatase</keyword>
<evidence type="ECO:0000256" key="13">
    <source>
        <dbReference type="SAM" id="MobiDB-lite"/>
    </source>
</evidence>
<proteinExistence type="inferred from homology"/>
<reference evidence="15" key="2">
    <citation type="journal article" date="2022" name="Proc. Natl. Acad. Sci. U.S.A.">
        <title>Diploid-dominant life cycles characterize the early evolution of Fungi.</title>
        <authorList>
            <person name="Amses K.R."/>
            <person name="Simmons D.R."/>
            <person name="Longcore J.E."/>
            <person name="Mondo S.J."/>
            <person name="Seto K."/>
            <person name="Jeronimo G.H."/>
            <person name="Bonds A.E."/>
            <person name="Quandt C.A."/>
            <person name="Davis W.J."/>
            <person name="Chang Y."/>
            <person name="Federici B.A."/>
            <person name="Kuo A."/>
            <person name="LaButti K."/>
            <person name="Pangilinan J."/>
            <person name="Andreopoulos W."/>
            <person name="Tritt A."/>
            <person name="Riley R."/>
            <person name="Hundley H."/>
            <person name="Johnson J."/>
            <person name="Lipzen A."/>
            <person name="Barry K."/>
            <person name="Lang B.F."/>
            <person name="Cuomo C.A."/>
            <person name="Buchler N.E."/>
            <person name="Grigoriev I.V."/>
            <person name="Spatafora J.W."/>
            <person name="Stajich J.E."/>
            <person name="James T.Y."/>
        </authorList>
    </citation>
    <scope>NUCLEOTIDE SEQUENCE</scope>
    <source>
        <strain evidence="15">AG</strain>
    </source>
</reference>
<accession>A0AAD5EAH8</accession>
<dbReference type="RefSeq" id="XP_051445360.1">
    <property type="nucleotide sequence ID" value="XM_051588538.1"/>
</dbReference>
<evidence type="ECO:0000256" key="5">
    <source>
        <dbReference type="ARBA" id="ARBA00022801"/>
    </source>
</evidence>
<comment type="similarity">
    <text evidence="2 11 12">Belongs to the RPAP2 family.</text>
</comment>
<evidence type="ECO:0000256" key="8">
    <source>
        <dbReference type="ARBA" id="ARBA00023242"/>
    </source>
</evidence>
<evidence type="ECO:0000256" key="1">
    <source>
        <dbReference type="ARBA" id="ARBA00004123"/>
    </source>
</evidence>
<comment type="catalytic activity">
    <reaction evidence="9 12">
        <text>O-phospho-L-seryl-[protein] + H2O = L-seryl-[protein] + phosphate</text>
        <dbReference type="Rhea" id="RHEA:20629"/>
        <dbReference type="Rhea" id="RHEA-COMP:9863"/>
        <dbReference type="Rhea" id="RHEA-COMP:11604"/>
        <dbReference type="ChEBI" id="CHEBI:15377"/>
        <dbReference type="ChEBI" id="CHEBI:29999"/>
        <dbReference type="ChEBI" id="CHEBI:43474"/>
        <dbReference type="ChEBI" id="CHEBI:83421"/>
        <dbReference type="EC" id="3.1.3.16"/>
    </reaction>
</comment>
<gene>
    <name evidence="15" type="ORF">K450DRAFT_238119</name>
</gene>
<dbReference type="InterPro" id="IPR039693">
    <property type="entry name" value="Rtr1/RPAP2"/>
</dbReference>
<keyword evidence="6 12" id="KW-0862">Zinc</keyword>
<keyword evidence="5 12" id="KW-0378">Hydrolase</keyword>
<evidence type="ECO:0000313" key="15">
    <source>
        <dbReference type="EMBL" id="KAI8580356.1"/>
    </source>
</evidence>
<comment type="subcellular location">
    <subcellularLocation>
        <location evidence="1 12">Nucleus</location>
    </subcellularLocation>
</comment>
<evidence type="ECO:0000313" key="16">
    <source>
        <dbReference type="Proteomes" id="UP001206595"/>
    </source>
</evidence>
<evidence type="ECO:0000256" key="10">
    <source>
        <dbReference type="ARBA" id="ARBA00048336"/>
    </source>
</evidence>
<evidence type="ECO:0000256" key="6">
    <source>
        <dbReference type="ARBA" id="ARBA00022833"/>
    </source>
</evidence>
<keyword evidence="8 12" id="KW-0539">Nucleus</keyword>
<evidence type="ECO:0000256" key="11">
    <source>
        <dbReference type="PROSITE-ProRule" id="PRU00812"/>
    </source>
</evidence>
<keyword evidence="4 12" id="KW-0863">Zinc-finger</keyword>
<dbReference type="GO" id="GO:0008270">
    <property type="term" value="F:zinc ion binding"/>
    <property type="evidence" value="ECO:0007669"/>
    <property type="project" value="UniProtKB-KW"/>
</dbReference>
<dbReference type="EMBL" id="MU620913">
    <property type="protein sequence ID" value="KAI8580356.1"/>
    <property type="molecule type" value="Genomic_DNA"/>
</dbReference>
<dbReference type="Proteomes" id="UP001206595">
    <property type="component" value="Unassembled WGS sequence"/>
</dbReference>
<keyword evidence="3 12" id="KW-0479">Metal-binding</keyword>
<keyword evidence="16" id="KW-1185">Reference proteome</keyword>
<evidence type="ECO:0000256" key="7">
    <source>
        <dbReference type="ARBA" id="ARBA00022912"/>
    </source>
</evidence>
<dbReference type="EC" id="3.1.3.16" evidence="12"/>
<dbReference type="GO" id="GO:0043175">
    <property type="term" value="F:RNA polymerase core enzyme binding"/>
    <property type="evidence" value="ECO:0007669"/>
    <property type="project" value="UniProtKB-UniRule"/>
</dbReference>
<evidence type="ECO:0000256" key="12">
    <source>
        <dbReference type="RuleBase" id="RU367080"/>
    </source>
</evidence>
<evidence type="ECO:0000256" key="4">
    <source>
        <dbReference type="ARBA" id="ARBA00022771"/>
    </source>
</evidence>
<dbReference type="GeneID" id="75913883"/>
<sequence length="170" mass="18711">MSIPSNRQHAPAVSSPLAGSSNQSDSAQNASNSSKSSTVGSKKSPTKRKNGKAVAQSAGKSPGKQATPPTAKQKLVRESAEKRLQAQNTSFKWQEALFSRKTVDKATMIEAARYIQPAGYEDVIEERNIEDWCGYPMCSNNRQIMNILTVYKEANFMLLSYPTYLFGQEI</sequence>
<dbReference type="GO" id="GO:0005634">
    <property type="term" value="C:nucleus"/>
    <property type="evidence" value="ECO:0007669"/>
    <property type="project" value="UniProtKB-SubCell"/>
</dbReference>
<evidence type="ECO:0000256" key="2">
    <source>
        <dbReference type="ARBA" id="ARBA00005676"/>
    </source>
</evidence>
<dbReference type="AlphaFoldDB" id="A0AAD5EAH8"/>